<reference evidence="6 7" key="1">
    <citation type="submission" date="2019-09" db="EMBL/GenBank/DDBJ databases">
        <title>Segnochrobactrum spirostomi gen. nov., sp. nov., isolated from the ciliate Spirostomum cf. yagiui and description of a novel family, Segnochrobactraceae fam. nov. within the order Rhizobiales of the class Alphaproteobacteria.</title>
        <authorList>
            <person name="Akter S."/>
            <person name="Shazib S.U.A."/>
            <person name="Shin M.K."/>
        </authorList>
    </citation>
    <scope>NUCLEOTIDE SEQUENCE [LARGE SCALE GENOMIC DNA]</scope>
    <source>
        <strain evidence="6 7">Sp-1</strain>
    </source>
</reference>
<evidence type="ECO:0000256" key="2">
    <source>
        <dbReference type="ARBA" id="ARBA00022670"/>
    </source>
</evidence>
<dbReference type="InterPro" id="IPR051794">
    <property type="entry name" value="PG_Endopeptidase_C40"/>
</dbReference>
<dbReference type="PANTHER" id="PTHR47359">
    <property type="entry name" value="PEPTIDOGLYCAN DL-ENDOPEPTIDASE CWLO"/>
    <property type="match status" value="1"/>
</dbReference>
<dbReference type="GO" id="GO:0006508">
    <property type="term" value="P:proteolysis"/>
    <property type="evidence" value="ECO:0007669"/>
    <property type="project" value="UniProtKB-KW"/>
</dbReference>
<organism evidence="6 7">
    <name type="scientific">Segnochrobactrum spirostomi</name>
    <dbReference type="NCBI Taxonomy" id="2608987"/>
    <lineage>
        <taxon>Bacteria</taxon>
        <taxon>Pseudomonadati</taxon>
        <taxon>Pseudomonadota</taxon>
        <taxon>Alphaproteobacteria</taxon>
        <taxon>Hyphomicrobiales</taxon>
        <taxon>Segnochrobactraceae</taxon>
        <taxon>Segnochrobactrum</taxon>
    </lineage>
</organism>
<evidence type="ECO:0000256" key="3">
    <source>
        <dbReference type="ARBA" id="ARBA00022801"/>
    </source>
</evidence>
<evidence type="ECO:0000259" key="5">
    <source>
        <dbReference type="PROSITE" id="PS51935"/>
    </source>
</evidence>
<proteinExistence type="inferred from homology"/>
<dbReference type="Pfam" id="PF00877">
    <property type="entry name" value="NLPC_P60"/>
    <property type="match status" value="1"/>
</dbReference>
<comment type="caution">
    <text evidence="6">The sequence shown here is derived from an EMBL/GenBank/DDBJ whole genome shotgun (WGS) entry which is preliminary data.</text>
</comment>
<dbReference type="EMBL" id="VWNA01000001">
    <property type="protein sequence ID" value="MQT12834.1"/>
    <property type="molecule type" value="Genomic_DNA"/>
</dbReference>
<keyword evidence="7" id="KW-1185">Reference proteome</keyword>
<keyword evidence="4" id="KW-0788">Thiol protease</keyword>
<dbReference type="AlphaFoldDB" id="A0A6A7Y1G8"/>
<accession>A0A6A7Y1G8</accession>
<dbReference type="InterPro" id="IPR038765">
    <property type="entry name" value="Papain-like_cys_pep_sf"/>
</dbReference>
<dbReference type="PROSITE" id="PS51935">
    <property type="entry name" value="NLPC_P60"/>
    <property type="match status" value="1"/>
</dbReference>
<dbReference type="GO" id="GO:0008234">
    <property type="term" value="F:cysteine-type peptidase activity"/>
    <property type="evidence" value="ECO:0007669"/>
    <property type="project" value="UniProtKB-KW"/>
</dbReference>
<evidence type="ECO:0000313" key="6">
    <source>
        <dbReference type="EMBL" id="MQT12834.1"/>
    </source>
</evidence>
<evidence type="ECO:0000256" key="1">
    <source>
        <dbReference type="ARBA" id="ARBA00007074"/>
    </source>
</evidence>
<evidence type="ECO:0000313" key="7">
    <source>
        <dbReference type="Proteomes" id="UP000332515"/>
    </source>
</evidence>
<dbReference type="Pfam" id="PF18348">
    <property type="entry name" value="SH3_16"/>
    <property type="match status" value="1"/>
</dbReference>
<gene>
    <name evidence="6" type="ORF">F0357_09275</name>
</gene>
<dbReference type="InterPro" id="IPR000064">
    <property type="entry name" value="NLP_P60_dom"/>
</dbReference>
<protein>
    <submittedName>
        <fullName evidence="6">NlpC/P60 family protein</fullName>
    </submittedName>
</protein>
<dbReference type="RefSeq" id="WP_153480109.1">
    <property type="nucleotide sequence ID" value="NZ_VWNA01000001.1"/>
</dbReference>
<dbReference type="PANTHER" id="PTHR47359:SF3">
    <property type="entry name" value="NLP_P60 DOMAIN-CONTAINING PROTEIN-RELATED"/>
    <property type="match status" value="1"/>
</dbReference>
<feature type="domain" description="NlpC/P60" evidence="5">
    <location>
        <begin position="146"/>
        <end position="276"/>
    </location>
</feature>
<dbReference type="SUPFAM" id="SSF54001">
    <property type="entry name" value="Cysteine proteinases"/>
    <property type="match status" value="1"/>
</dbReference>
<evidence type="ECO:0000256" key="4">
    <source>
        <dbReference type="ARBA" id="ARBA00022807"/>
    </source>
</evidence>
<dbReference type="Proteomes" id="UP000332515">
    <property type="component" value="Unassembled WGS sequence"/>
</dbReference>
<name>A0A6A7Y1G8_9HYPH</name>
<sequence>MPSDAILEGNVGHPEGDLRRIAAGSAPLRREPRAHSGLDTELLAGEAVRLHGAPEAGWIAVERLYDGYRGFVPADALGPHDPAPTHRVLVRRTFVYPEAEMKRPPRAVLTLGSEVAVVGTAETRGLGFALLADGAAIVASHLVPVTHRAPDWVAVAERFVGTPYLWGGTTADGIDCSGLVQLALRLAGQGTPRDTGPQERGVGTVVAGGSGEAIALPADARRGDLLFWPGHVAILVDDRRMLHASGHHMEVVIEDAAAAIARIASAGVALRTIRRL</sequence>
<keyword evidence="2" id="KW-0645">Protease</keyword>
<dbReference type="Gene3D" id="3.90.1720.10">
    <property type="entry name" value="endopeptidase domain like (from Nostoc punctiforme)"/>
    <property type="match status" value="1"/>
</dbReference>
<dbReference type="InterPro" id="IPR041382">
    <property type="entry name" value="SH3_16"/>
</dbReference>
<keyword evidence="3" id="KW-0378">Hydrolase</keyword>
<dbReference type="Gene3D" id="2.30.30.40">
    <property type="entry name" value="SH3 Domains"/>
    <property type="match status" value="1"/>
</dbReference>
<comment type="similarity">
    <text evidence="1">Belongs to the peptidase C40 family.</text>
</comment>